<organism evidence="1">
    <name type="scientific">uncultured Sulfurovum sp</name>
    <dbReference type="NCBI Taxonomy" id="269237"/>
    <lineage>
        <taxon>Bacteria</taxon>
        <taxon>Pseudomonadati</taxon>
        <taxon>Campylobacterota</taxon>
        <taxon>Epsilonproteobacteria</taxon>
        <taxon>Campylobacterales</taxon>
        <taxon>Sulfurovaceae</taxon>
        <taxon>Sulfurovum</taxon>
        <taxon>environmental samples</taxon>
    </lineage>
</organism>
<dbReference type="EMBL" id="CACVAX010000018">
    <property type="protein sequence ID" value="CAA6807856.1"/>
    <property type="molecule type" value="Genomic_DNA"/>
</dbReference>
<name>A0A6S6SD21_9BACT</name>
<reference evidence="1" key="1">
    <citation type="submission" date="2020-01" db="EMBL/GenBank/DDBJ databases">
        <authorList>
            <person name="Meier V. D."/>
            <person name="Meier V D."/>
        </authorList>
    </citation>
    <scope>NUCLEOTIDE SEQUENCE</scope>
    <source>
        <strain evidence="1">HLG_WM_MAG_04</strain>
    </source>
</reference>
<evidence type="ECO:0000313" key="1">
    <source>
        <dbReference type="EMBL" id="CAA6807856.1"/>
    </source>
</evidence>
<gene>
    <name evidence="1" type="ORF">HELGO_WM3801</name>
</gene>
<sequence length="77" mass="8763">MQKSIVSFEIVNPSEALLEQLKTILQSFKQVNNISFSHEKAFLDEFKESIQEVKKVTDGDKSLLYNGSLDDMLLALK</sequence>
<proteinExistence type="predicted"/>
<accession>A0A6S6SD21</accession>
<dbReference type="AlphaFoldDB" id="A0A6S6SD21"/>
<protein>
    <submittedName>
        <fullName evidence="1">Uncharacterized protein</fullName>
    </submittedName>
</protein>